<dbReference type="KEGG" id="doa:AXF15_10655"/>
<dbReference type="SUPFAM" id="SSF69572">
    <property type="entry name" value="Activating enzymes of the ubiquitin-like proteins"/>
    <property type="match status" value="1"/>
</dbReference>
<dbReference type="InterPro" id="IPR045886">
    <property type="entry name" value="ThiF/MoeB/HesA"/>
</dbReference>
<keyword evidence="3" id="KW-1185">Reference proteome</keyword>
<dbReference type="GO" id="GO:0005737">
    <property type="term" value="C:cytoplasm"/>
    <property type="evidence" value="ECO:0007669"/>
    <property type="project" value="TreeGrafter"/>
</dbReference>
<protein>
    <recommendedName>
        <fullName evidence="1">THIF-type NAD/FAD binding fold domain-containing protein</fullName>
    </recommendedName>
</protein>
<dbReference type="Gene3D" id="3.90.930.60">
    <property type="match status" value="1"/>
</dbReference>
<dbReference type="EMBL" id="CP014230">
    <property type="protein sequence ID" value="AMD93513.1"/>
    <property type="molecule type" value="Genomic_DNA"/>
</dbReference>
<dbReference type="STRING" id="888061.AXF15_10655"/>
<reference evidence="3" key="1">
    <citation type="submission" date="2016-02" db="EMBL/GenBank/DDBJ databases">
        <authorList>
            <person name="Holder M.E."/>
            <person name="Ajami N.J."/>
            <person name="Petrosino J.F."/>
        </authorList>
    </citation>
    <scope>NUCLEOTIDE SEQUENCE [LARGE SCALE GENOMIC DNA]</scope>
    <source>
        <strain evidence="3">DSM 12838</strain>
    </source>
</reference>
<dbReference type="InterPro" id="IPR022291">
    <property type="entry name" value="Bacteriocin_synth_cyclodeHase"/>
</dbReference>
<dbReference type="AlphaFoldDB" id="A0A109WBS9"/>
<organism evidence="2 3">
    <name type="scientific">Desulfomicrobium orale DSM 12838</name>
    <dbReference type="NCBI Taxonomy" id="888061"/>
    <lineage>
        <taxon>Bacteria</taxon>
        <taxon>Pseudomonadati</taxon>
        <taxon>Thermodesulfobacteriota</taxon>
        <taxon>Desulfovibrionia</taxon>
        <taxon>Desulfovibrionales</taxon>
        <taxon>Desulfomicrobiaceae</taxon>
        <taxon>Desulfomicrobium</taxon>
    </lineage>
</organism>
<feature type="domain" description="THIF-type NAD/FAD binding fold" evidence="1">
    <location>
        <begin position="123"/>
        <end position="366"/>
    </location>
</feature>
<dbReference type="GO" id="GO:0008641">
    <property type="term" value="F:ubiquitin-like modifier activating enzyme activity"/>
    <property type="evidence" value="ECO:0007669"/>
    <property type="project" value="InterPro"/>
</dbReference>
<dbReference type="InterPro" id="IPR000594">
    <property type="entry name" value="ThiF_NAD_FAD-bd"/>
</dbReference>
<dbReference type="InterPro" id="IPR035985">
    <property type="entry name" value="Ubiquitin-activating_enz"/>
</dbReference>
<dbReference type="GO" id="GO:0016779">
    <property type="term" value="F:nucleotidyltransferase activity"/>
    <property type="evidence" value="ECO:0007669"/>
    <property type="project" value="TreeGrafter"/>
</dbReference>
<proteinExistence type="predicted"/>
<dbReference type="PANTHER" id="PTHR10953">
    <property type="entry name" value="UBIQUITIN-ACTIVATING ENZYME E1"/>
    <property type="match status" value="1"/>
</dbReference>
<dbReference type="RefSeq" id="WP_066607180.1">
    <property type="nucleotide sequence ID" value="NZ_CP014230.1"/>
</dbReference>
<gene>
    <name evidence="2" type="ORF">AXF15_10655</name>
</gene>
<dbReference type="Pfam" id="PF00899">
    <property type="entry name" value="ThiF"/>
    <property type="match status" value="1"/>
</dbReference>
<sequence length="385" mass="42661">MTSLSRELPVRPRIRASYHIIPMSDNRIQLRSGADAFILRGETVQALIQALLPLLTGEHSIDAILEKLDEAYAPESVRNLLQTLSARRVIEDAAVMPPESVSKEEMDGYRPQLTYFSHYAANPYEQQARLRQARVAVCGLGPLGARVAASLTRAGVGEIVGLDDRPVKQEDFQQGLLFAPEDLGRLRAEVFSTPAQSSQTVCRQGVAEPISGPEYFVRHLEGVDYLVVCLETPRPRLLQWVNQACLEHRLTWTWCALDGHEGTVGPTVIPRQLACWKCYDLRVKSNVDHYEEYLALDNYLHQADPAEAGFGYLVPSLDLLAGLTALEIVKDLSGLTPPLTYGAQLSVNLLTSVFDLHPVLKLPRCPVCGRADKQGAMVRPFLEKA</sequence>
<dbReference type="Gene3D" id="3.40.50.720">
    <property type="entry name" value="NAD(P)-binding Rossmann-like Domain"/>
    <property type="match status" value="1"/>
</dbReference>
<evidence type="ECO:0000313" key="2">
    <source>
        <dbReference type="EMBL" id="AMD93513.1"/>
    </source>
</evidence>
<dbReference type="PANTHER" id="PTHR10953:SF102">
    <property type="entry name" value="ADENYLYLTRANSFERASE AND SULFURTRANSFERASE MOCS3"/>
    <property type="match status" value="1"/>
</dbReference>
<dbReference type="GO" id="GO:0004792">
    <property type="term" value="F:thiosulfate-cyanide sulfurtransferase activity"/>
    <property type="evidence" value="ECO:0007669"/>
    <property type="project" value="TreeGrafter"/>
</dbReference>
<evidence type="ECO:0000259" key="1">
    <source>
        <dbReference type="Pfam" id="PF00899"/>
    </source>
</evidence>
<dbReference type="OrthoDB" id="2379922at2"/>
<dbReference type="Proteomes" id="UP000063964">
    <property type="component" value="Chromosome"/>
</dbReference>
<name>A0A109WBS9_9BACT</name>
<dbReference type="NCBIfam" id="TIGR03882">
    <property type="entry name" value="cyclo_dehyd_2"/>
    <property type="match status" value="1"/>
</dbReference>
<accession>A0A109WBS9</accession>
<evidence type="ECO:0000313" key="3">
    <source>
        <dbReference type="Proteomes" id="UP000063964"/>
    </source>
</evidence>